<dbReference type="KEGG" id="spsw:Sps_02675"/>
<name>A0A1S6HQJ8_9GAMM</name>
<evidence type="ECO:0000256" key="7">
    <source>
        <dbReference type="SAM" id="SignalP"/>
    </source>
</evidence>
<dbReference type="SMART" id="SM00495">
    <property type="entry name" value="ChtBD3"/>
    <property type="match status" value="2"/>
</dbReference>
<dbReference type="GO" id="GO:0004553">
    <property type="term" value="F:hydrolase activity, hydrolyzing O-glycosyl compounds"/>
    <property type="evidence" value="ECO:0007669"/>
    <property type="project" value="InterPro"/>
</dbReference>
<keyword evidence="10" id="KW-1185">Reference proteome</keyword>
<reference evidence="9 10" key="1">
    <citation type="submission" date="2016-03" db="EMBL/GenBank/DDBJ databases">
        <title>Complete genome sequence of Shewanella psychrophila WP2, a deep sea bacterium isolated from west Pacific sediment.</title>
        <authorList>
            <person name="Xu G."/>
            <person name="Jian H."/>
        </authorList>
    </citation>
    <scope>NUCLEOTIDE SEQUENCE [LARGE SCALE GENOMIC DNA]</scope>
    <source>
        <strain evidence="9 10">WP2</strain>
    </source>
</reference>
<dbReference type="AlphaFoldDB" id="A0A1S6HQJ8"/>
<evidence type="ECO:0000256" key="2">
    <source>
        <dbReference type="ARBA" id="ARBA00022670"/>
    </source>
</evidence>
<dbReference type="Proteomes" id="UP000189545">
    <property type="component" value="Chromosome"/>
</dbReference>
<dbReference type="PROSITE" id="PS50093">
    <property type="entry name" value="PKD"/>
    <property type="match status" value="2"/>
</dbReference>
<proteinExistence type="predicted"/>
<dbReference type="GO" id="GO:0006508">
    <property type="term" value="P:proteolysis"/>
    <property type="evidence" value="ECO:0007669"/>
    <property type="project" value="UniProtKB-KW"/>
</dbReference>
<dbReference type="InterPro" id="IPR013783">
    <property type="entry name" value="Ig-like_fold"/>
</dbReference>
<dbReference type="SUPFAM" id="SSF51055">
    <property type="entry name" value="Carbohydrate binding domain"/>
    <property type="match status" value="2"/>
</dbReference>
<evidence type="ECO:0000256" key="6">
    <source>
        <dbReference type="ARBA" id="ARBA00022833"/>
    </source>
</evidence>
<keyword evidence="3" id="KW-0479">Metal-binding</keyword>
<evidence type="ECO:0000313" key="10">
    <source>
        <dbReference type="Proteomes" id="UP000189545"/>
    </source>
</evidence>
<evidence type="ECO:0000313" key="9">
    <source>
        <dbReference type="EMBL" id="AQS37827.1"/>
    </source>
</evidence>
<keyword evidence="2" id="KW-0645">Protease</keyword>
<evidence type="ECO:0000256" key="3">
    <source>
        <dbReference type="ARBA" id="ARBA00022723"/>
    </source>
</evidence>
<keyword evidence="4 7" id="KW-0732">Signal</keyword>
<dbReference type="InterPro" id="IPR036573">
    <property type="entry name" value="CBM_sf_5/12"/>
</dbReference>
<evidence type="ECO:0000256" key="1">
    <source>
        <dbReference type="ARBA" id="ARBA00022438"/>
    </source>
</evidence>
<dbReference type="InterPro" id="IPR007484">
    <property type="entry name" value="Peptidase_M28"/>
</dbReference>
<dbReference type="InterPro" id="IPR000601">
    <property type="entry name" value="PKD_dom"/>
</dbReference>
<evidence type="ECO:0000256" key="4">
    <source>
        <dbReference type="ARBA" id="ARBA00022729"/>
    </source>
</evidence>
<dbReference type="PANTHER" id="PTHR12147:SF56">
    <property type="entry name" value="AMINOPEPTIDASE YDR415C-RELATED"/>
    <property type="match status" value="1"/>
</dbReference>
<dbReference type="InterPro" id="IPR003610">
    <property type="entry name" value="CBM5/12"/>
</dbReference>
<gene>
    <name evidence="9" type="ORF">Sps_02675</name>
</gene>
<dbReference type="GO" id="GO:0030246">
    <property type="term" value="F:carbohydrate binding"/>
    <property type="evidence" value="ECO:0007669"/>
    <property type="project" value="InterPro"/>
</dbReference>
<dbReference type="GO" id="GO:0004177">
    <property type="term" value="F:aminopeptidase activity"/>
    <property type="evidence" value="ECO:0007669"/>
    <property type="project" value="UniProtKB-KW"/>
</dbReference>
<dbReference type="STRING" id="225848.Sps_02675"/>
<dbReference type="PANTHER" id="PTHR12147">
    <property type="entry name" value="METALLOPEPTIDASE M28 FAMILY MEMBER"/>
    <property type="match status" value="1"/>
</dbReference>
<accession>A0A1S6HQJ8</accession>
<dbReference type="GO" id="GO:0005576">
    <property type="term" value="C:extracellular region"/>
    <property type="evidence" value="ECO:0007669"/>
    <property type="project" value="InterPro"/>
</dbReference>
<keyword evidence="5" id="KW-0378">Hydrolase</keyword>
<protein>
    <submittedName>
        <fullName evidence="9">PKD domain protein,putative carbohydrate binding protein</fullName>
    </submittedName>
</protein>
<dbReference type="Gene3D" id="3.40.630.10">
    <property type="entry name" value="Zn peptidases"/>
    <property type="match status" value="1"/>
</dbReference>
<dbReference type="Gene3D" id="2.60.40.10">
    <property type="entry name" value="Immunoglobulins"/>
    <property type="match status" value="2"/>
</dbReference>
<keyword evidence="6" id="KW-0862">Zinc</keyword>
<dbReference type="RefSeq" id="WP_077752950.1">
    <property type="nucleotide sequence ID" value="NZ_CP014782.1"/>
</dbReference>
<dbReference type="SUPFAM" id="SSF49299">
    <property type="entry name" value="PKD domain"/>
    <property type="match status" value="2"/>
</dbReference>
<feature type="domain" description="PKD" evidence="8">
    <location>
        <begin position="407"/>
        <end position="485"/>
    </location>
</feature>
<feature type="chain" id="PRO_5012797420" evidence="7">
    <location>
        <begin position="24"/>
        <end position="693"/>
    </location>
</feature>
<dbReference type="SUPFAM" id="SSF53187">
    <property type="entry name" value="Zn-dependent exopeptidases"/>
    <property type="match status" value="1"/>
</dbReference>
<evidence type="ECO:0000256" key="5">
    <source>
        <dbReference type="ARBA" id="ARBA00022801"/>
    </source>
</evidence>
<dbReference type="Pfam" id="PF04389">
    <property type="entry name" value="Peptidase_M28"/>
    <property type="match status" value="1"/>
</dbReference>
<organism evidence="9 10">
    <name type="scientific">Shewanella psychrophila</name>
    <dbReference type="NCBI Taxonomy" id="225848"/>
    <lineage>
        <taxon>Bacteria</taxon>
        <taxon>Pseudomonadati</taxon>
        <taxon>Pseudomonadota</taxon>
        <taxon>Gammaproteobacteria</taxon>
        <taxon>Alteromonadales</taxon>
        <taxon>Shewanellaceae</taxon>
        <taxon>Shewanella</taxon>
    </lineage>
</organism>
<dbReference type="Gene3D" id="2.10.10.20">
    <property type="entry name" value="Carbohydrate-binding module superfamily 5/12"/>
    <property type="match status" value="2"/>
</dbReference>
<keyword evidence="1" id="KW-0031">Aminopeptidase</keyword>
<dbReference type="InterPro" id="IPR035986">
    <property type="entry name" value="PKD_dom_sf"/>
</dbReference>
<feature type="domain" description="PKD" evidence="8">
    <location>
        <begin position="551"/>
        <end position="631"/>
    </location>
</feature>
<dbReference type="GO" id="GO:0008235">
    <property type="term" value="F:metalloexopeptidase activity"/>
    <property type="evidence" value="ECO:0007669"/>
    <property type="project" value="InterPro"/>
</dbReference>
<dbReference type="CDD" id="cd00146">
    <property type="entry name" value="PKD"/>
    <property type="match status" value="2"/>
</dbReference>
<dbReference type="EMBL" id="CP014782">
    <property type="protein sequence ID" value="AQS37827.1"/>
    <property type="molecule type" value="Genomic_DNA"/>
</dbReference>
<dbReference type="Pfam" id="PF18911">
    <property type="entry name" value="PKD_4"/>
    <property type="match status" value="2"/>
</dbReference>
<dbReference type="InterPro" id="IPR022409">
    <property type="entry name" value="PKD/Chitinase_dom"/>
</dbReference>
<dbReference type="SMART" id="SM00089">
    <property type="entry name" value="PKD"/>
    <property type="match status" value="2"/>
</dbReference>
<dbReference type="InterPro" id="IPR045175">
    <property type="entry name" value="M28_fam"/>
</dbReference>
<dbReference type="GO" id="GO:0005975">
    <property type="term" value="P:carbohydrate metabolic process"/>
    <property type="evidence" value="ECO:0007669"/>
    <property type="project" value="InterPro"/>
</dbReference>
<evidence type="ECO:0000259" key="8">
    <source>
        <dbReference type="PROSITE" id="PS50093"/>
    </source>
</evidence>
<dbReference type="OrthoDB" id="9789219at2"/>
<sequence>MNIYSKNAVHLALIALLSASASASEHEDKVWITVGNDAVSQVEQTGAQLAPAMQNTQLSQSQILIYQADETQLQSLTQLMHEEKNRCGGYIVHGSYQEAVDALQGSQQMLAFTPPPIQQGIKVNALLPQIKAGNIKATIQSLSNFTNRFYTTNTGKQAADWLASHWGQLASQHSWAIVEPYNHSGWGQDSVILKITGSRYPDEILVMGGHLDSTAGSGTREGTVAPGADDDASGIASLTNVASALLSSGEQPQRSIHIIGYAAEEVGLRGSKEIAADYKGRGEKVLAALQLDMTNYHGSTEDIVFMTDYIDSSFTSYMKQLLDTYQPTVVYGDDRCGYACSDHASWYNQGYPATMPFESSFNGANPNIHSRNDTLANSDAEAANSVPFARLALSFAIEMGNPNIGDIPIEPVAGFTTQCNALSCQFDSSLSSGELTSYRWNFGDASSSSEVSPNHTFATAGQYQITLTVADDNGASDSDSQTVSVSSGSPDTGICTGLYDWDVAVNYALGDRVAFEANEYEAIWWSTGAAPDVYTQVWSLVGPCTGDGGGTPHAPIAKFSYSVTGLSVSFIDLSFDDVAINSRNWSFGDGGSSSALNPTHQFSDGGEYSVVLTVTDSDGLSHSQTQVVSLERQTDPDEPGTCQTPAWDASTIYLGGDKTSQLGMEYSANWWTQGESPADSGQWGVWKIVGDCQ</sequence>
<dbReference type="CDD" id="cd12215">
    <property type="entry name" value="ChiC_BD"/>
    <property type="match status" value="2"/>
</dbReference>
<dbReference type="GO" id="GO:0046872">
    <property type="term" value="F:metal ion binding"/>
    <property type="evidence" value="ECO:0007669"/>
    <property type="project" value="UniProtKB-KW"/>
</dbReference>
<feature type="signal peptide" evidence="7">
    <location>
        <begin position="1"/>
        <end position="23"/>
    </location>
</feature>